<gene>
    <name evidence="1" type="ORF">ACK4CT_20340</name>
</gene>
<proteinExistence type="predicted"/>
<keyword evidence="1" id="KW-0067">ATP-binding</keyword>
<keyword evidence="1" id="KW-0547">Nucleotide-binding</keyword>
<protein>
    <submittedName>
        <fullName evidence="1">ATP-binding protein</fullName>
    </submittedName>
</protein>
<dbReference type="GeneID" id="300558424"/>
<dbReference type="RefSeq" id="WP_241177792.1">
    <property type="nucleotide sequence ID" value="NZ_CP034072.1"/>
</dbReference>
<reference evidence="1 2" key="1">
    <citation type="submission" date="2024-12" db="EMBL/GenBank/DDBJ databases">
        <title>The coexistence of Mycolicibacterium septicum and Mycolicibacterium nivoides in clinical samples.</title>
        <authorList>
            <person name="Wang C."/>
            <person name="Feng Y."/>
            <person name="Zong Z."/>
        </authorList>
    </citation>
    <scope>NUCLEOTIDE SEQUENCE [LARGE SCALE GENOMIC DNA]</scope>
    <source>
        <strain evidence="1 2">120309</strain>
    </source>
</reference>
<organism evidence="1 2">
    <name type="scientific">Mycolicibacterium nivoides</name>
    <dbReference type="NCBI Taxonomy" id="2487344"/>
    <lineage>
        <taxon>Bacteria</taxon>
        <taxon>Bacillati</taxon>
        <taxon>Actinomycetota</taxon>
        <taxon>Actinomycetes</taxon>
        <taxon>Mycobacteriales</taxon>
        <taxon>Mycobacteriaceae</taxon>
        <taxon>Mycolicibacterium</taxon>
    </lineage>
</organism>
<dbReference type="Proteomes" id="UP001635816">
    <property type="component" value="Unassembled WGS sequence"/>
</dbReference>
<evidence type="ECO:0000313" key="2">
    <source>
        <dbReference type="Proteomes" id="UP001635816"/>
    </source>
</evidence>
<dbReference type="GO" id="GO:0005524">
    <property type="term" value="F:ATP binding"/>
    <property type="evidence" value="ECO:0007669"/>
    <property type="project" value="UniProtKB-KW"/>
</dbReference>
<evidence type="ECO:0000313" key="1">
    <source>
        <dbReference type="EMBL" id="MFN6545545.1"/>
    </source>
</evidence>
<comment type="caution">
    <text evidence="1">The sequence shown here is derived from an EMBL/GenBank/DDBJ whole genome shotgun (WGS) entry which is preliminary data.</text>
</comment>
<keyword evidence="2" id="KW-1185">Reference proteome</keyword>
<dbReference type="EMBL" id="JBKBDD010000007">
    <property type="protein sequence ID" value="MFN6545545.1"/>
    <property type="molecule type" value="Genomic_DNA"/>
</dbReference>
<name>A0ABW9LD43_9MYCO</name>
<sequence length="133" mass="14258">MPARTDALSVVRAMTCSLADYEELDSDTAADLTLAVDEACTVLIGMASAGAALVLIEDPRVRELNVRVSTVCDSVHSDPGSTLLSGFSRRVLEALTDRVDTFVDDVDVEHPRGPRPALGISLTIWRHGAPARR</sequence>
<accession>A0ABW9LD43</accession>